<reference evidence="1 2" key="1">
    <citation type="submission" date="2016-09" db="EMBL/GenBank/DDBJ databases">
        <title>The complete genome sequences of Rhizobium gallicum, symbiovars gallicum and phaseoli, symbionts associated to common bean (Phaseolus vulgaris).</title>
        <authorList>
            <person name="Bustos P."/>
            <person name="Santamaria R.I."/>
            <person name="Perez-Carrascal O.M."/>
            <person name="Juarez S."/>
            <person name="Lozano L."/>
            <person name="Martinez-Flores I."/>
            <person name="Martinez-Romero E."/>
            <person name="Cevallos M."/>
            <person name="Romero D."/>
            <person name="Davila G."/>
            <person name="Gonzalez V."/>
        </authorList>
    </citation>
    <scope>NUCLEOTIDE SEQUENCE [LARGE SCALE GENOMIC DNA]</scope>
    <source>
        <strain evidence="1 2">8C-3</strain>
        <plasmid evidence="2">Plasmid prsp8c3c</plasmid>
    </source>
</reference>
<evidence type="ECO:0000313" key="1">
    <source>
        <dbReference type="EMBL" id="APO79049.1"/>
    </source>
</evidence>
<evidence type="ECO:0000313" key="2">
    <source>
        <dbReference type="Proteomes" id="UP000185109"/>
    </source>
</evidence>
<gene>
    <name evidence="1" type="ORF">AM571_PC01316</name>
</gene>
<protein>
    <submittedName>
        <fullName evidence="1">Uncharacterized protein</fullName>
    </submittedName>
</protein>
<sequence>MTGELLQLYHFTSSAHLRGIHKYGLTVGDVVTDLHKPGGRIAVWLTSSPNAFGHGLSWSAIDKTEFRLTVNLSNDDRLEKWLDWALDNVSATAAHCRRRARS</sequence>
<organism evidence="1 2">
    <name type="scientific">Rhizobium etli 8C-3</name>
    <dbReference type="NCBI Taxonomy" id="538025"/>
    <lineage>
        <taxon>Bacteria</taxon>
        <taxon>Pseudomonadati</taxon>
        <taxon>Pseudomonadota</taxon>
        <taxon>Alphaproteobacteria</taxon>
        <taxon>Hyphomicrobiales</taxon>
        <taxon>Rhizobiaceae</taxon>
        <taxon>Rhizobium/Agrobacterium group</taxon>
        <taxon>Rhizobium</taxon>
    </lineage>
</organism>
<geneLocation type="plasmid" evidence="2">
    <name>prsp8c3c</name>
</geneLocation>
<name>A0A1L5PFL5_RHIET</name>
<dbReference type="AlphaFoldDB" id="A0A1L5PFL5"/>
<dbReference type="Proteomes" id="UP000185109">
    <property type="component" value="Plasmid pRsp8C3c"/>
</dbReference>
<dbReference type="EMBL" id="CP017244">
    <property type="protein sequence ID" value="APO79049.1"/>
    <property type="molecule type" value="Genomic_DNA"/>
</dbReference>
<proteinExistence type="predicted"/>
<keyword evidence="1" id="KW-0614">Plasmid</keyword>
<accession>A0A1L5PFL5</accession>